<dbReference type="AlphaFoldDB" id="A0A396S947"/>
<accession>A0A396S947</accession>
<protein>
    <submittedName>
        <fullName evidence="2">Uncharacterized protein</fullName>
    </submittedName>
</protein>
<feature type="transmembrane region" description="Helical" evidence="1">
    <location>
        <begin position="33"/>
        <end position="50"/>
    </location>
</feature>
<comment type="caution">
    <text evidence="2">The sequence shown here is derived from an EMBL/GenBank/DDBJ whole genome shotgun (WGS) entry which is preliminary data.</text>
</comment>
<sequence>MKLLWLTLVFIPAPFLFHFYEYGQHVKREEASFLLLGSLVYVVLTGVLAGRMKIWQVLLANVITGALSLLLAMYLIPDDGAWFKPIGRDLAVIFTAILFLIGQLLIRLLTRIFFIVKC</sequence>
<dbReference type="OrthoDB" id="2912488at2"/>
<keyword evidence="3" id="KW-1185">Reference proteome</keyword>
<name>A0A396S947_9BACL</name>
<reference evidence="2 3" key="1">
    <citation type="submission" date="2018-08" db="EMBL/GenBank/DDBJ databases">
        <title>Lysinibacillus sp. YLB-03 draft genome sequence.</title>
        <authorList>
            <person name="Yu L."/>
        </authorList>
    </citation>
    <scope>NUCLEOTIDE SEQUENCE [LARGE SCALE GENOMIC DNA]</scope>
    <source>
        <strain evidence="2 3">YLB-03</strain>
    </source>
</reference>
<proteinExistence type="predicted"/>
<keyword evidence="1" id="KW-1133">Transmembrane helix</keyword>
<keyword evidence="1" id="KW-0812">Transmembrane</keyword>
<dbReference type="EMBL" id="QWEI01000017">
    <property type="protein sequence ID" value="RHW31370.1"/>
    <property type="molecule type" value="Genomic_DNA"/>
</dbReference>
<dbReference type="RefSeq" id="WP_118877760.1">
    <property type="nucleotide sequence ID" value="NZ_QWEI01000017.1"/>
</dbReference>
<evidence type="ECO:0000313" key="3">
    <source>
        <dbReference type="Proteomes" id="UP000265692"/>
    </source>
</evidence>
<dbReference type="Proteomes" id="UP000265692">
    <property type="component" value="Unassembled WGS sequence"/>
</dbReference>
<feature type="transmembrane region" description="Helical" evidence="1">
    <location>
        <begin position="91"/>
        <end position="110"/>
    </location>
</feature>
<keyword evidence="1" id="KW-0472">Membrane</keyword>
<evidence type="ECO:0000313" key="2">
    <source>
        <dbReference type="EMBL" id="RHW31370.1"/>
    </source>
</evidence>
<gene>
    <name evidence="2" type="ORF">D1B33_17820</name>
</gene>
<organism evidence="2 3">
    <name type="scientific">Ureibacillus yapensis</name>
    <dbReference type="NCBI Taxonomy" id="2304605"/>
    <lineage>
        <taxon>Bacteria</taxon>
        <taxon>Bacillati</taxon>
        <taxon>Bacillota</taxon>
        <taxon>Bacilli</taxon>
        <taxon>Bacillales</taxon>
        <taxon>Caryophanaceae</taxon>
        <taxon>Ureibacillus</taxon>
    </lineage>
</organism>
<feature type="transmembrane region" description="Helical" evidence="1">
    <location>
        <begin position="57"/>
        <end position="76"/>
    </location>
</feature>
<evidence type="ECO:0000256" key="1">
    <source>
        <dbReference type="SAM" id="Phobius"/>
    </source>
</evidence>